<name>A0A2H9ZWX7_9ASPA</name>
<reference evidence="1 2" key="1">
    <citation type="journal article" date="2017" name="Nature">
        <title>The Apostasia genome and the evolution of orchids.</title>
        <authorList>
            <person name="Zhang G.Q."/>
            <person name="Liu K.W."/>
            <person name="Li Z."/>
            <person name="Lohaus R."/>
            <person name="Hsiao Y.Y."/>
            <person name="Niu S.C."/>
            <person name="Wang J.Y."/>
            <person name="Lin Y.C."/>
            <person name="Xu Q."/>
            <person name="Chen L.J."/>
            <person name="Yoshida K."/>
            <person name="Fujiwara S."/>
            <person name="Wang Z.W."/>
            <person name="Zhang Y.Q."/>
            <person name="Mitsuda N."/>
            <person name="Wang M."/>
            <person name="Liu G.H."/>
            <person name="Pecoraro L."/>
            <person name="Huang H.X."/>
            <person name="Xiao X.J."/>
            <person name="Lin M."/>
            <person name="Wu X.Y."/>
            <person name="Wu W.L."/>
            <person name="Chen Y.Y."/>
            <person name="Chang S.B."/>
            <person name="Sakamoto S."/>
            <person name="Ohme-Takagi M."/>
            <person name="Yagi M."/>
            <person name="Zeng S.J."/>
            <person name="Shen C.Y."/>
            <person name="Yeh C.M."/>
            <person name="Luo Y.B."/>
            <person name="Tsai W.C."/>
            <person name="Van de Peer Y."/>
            <person name="Liu Z.J."/>
        </authorList>
    </citation>
    <scope>NUCLEOTIDE SEQUENCE [LARGE SCALE GENOMIC DNA]</scope>
    <source>
        <strain evidence="2">cv. Shenzhen</strain>
        <tissue evidence="1">Stem</tissue>
    </source>
</reference>
<keyword evidence="2" id="KW-1185">Reference proteome</keyword>
<evidence type="ECO:0000313" key="2">
    <source>
        <dbReference type="Proteomes" id="UP000236161"/>
    </source>
</evidence>
<organism evidence="1 2">
    <name type="scientific">Apostasia shenzhenica</name>
    <dbReference type="NCBI Taxonomy" id="1088818"/>
    <lineage>
        <taxon>Eukaryota</taxon>
        <taxon>Viridiplantae</taxon>
        <taxon>Streptophyta</taxon>
        <taxon>Embryophyta</taxon>
        <taxon>Tracheophyta</taxon>
        <taxon>Spermatophyta</taxon>
        <taxon>Magnoliopsida</taxon>
        <taxon>Liliopsida</taxon>
        <taxon>Asparagales</taxon>
        <taxon>Orchidaceae</taxon>
        <taxon>Apostasioideae</taxon>
        <taxon>Apostasia</taxon>
    </lineage>
</organism>
<dbReference type="EMBL" id="KZ453086">
    <property type="protein sequence ID" value="PKA47805.1"/>
    <property type="molecule type" value="Genomic_DNA"/>
</dbReference>
<sequence>MAAWTKAGESFRLIIAKDERICPSHFSLCLQCLILLHSSSWSEETIPKILRQMKADWRLAHVSPYNILLKIEADEHNIEGFEVFNEMKKMEVNQVRLHMEF</sequence>
<proteinExistence type="predicted"/>
<gene>
    <name evidence="1" type="ORF">AXF42_Ash020208</name>
</gene>
<dbReference type="STRING" id="1088818.A0A2H9ZWX7"/>
<accession>A0A2H9ZWX7</accession>
<dbReference type="Proteomes" id="UP000236161">
    <property type="component" value="Unassembled WGS sequence"/>
</dbReference>
<protein>
    <submittedName>
        <fullName evidence="1">Pentatricopeptide repeat-containing protein</fullName>
    </submittedName>
</protein>
<evidence type="ECO:0000313" key="1">
    <source>
        <dbReference type="EMBL" id="PKA47805.1"/>
    </source>
</evidence>
<dbReference type="AlphaFoldDB" id="A0A2H9ZWX7"/>